<dbReference type="GO" id="GO:0006817">
    <property type="term" value="P:phosphate ion transport"/>
    <property type="evidence" value="ECO:0007669"/>
    <property type="project" value="TreeGrafter"/>
</dbReference>
<dbReference type="PANTHER" id="PTHR10783">
    <property type="entry name" value="XENOTROPIC AND POLYTROPIC RETROVIRUS RECEPTOR 1-RELATED"/>
    <property type="match status" value="1"/>
</dbReference>
<dbReference type="OrthoDB" id="9970435at2759"/>
<dbReference type="GO" id="GO:0000822">
    <property type="term" value="F:inositol hexakisphosphate binding"/>
    <property type="evidence" value="ECO:0007669"/>
    <property type="project" value="TreeGrafter"/>
</dbReference>
<feature type="transmembrane region" description="Helical" evidence="7">
    <location>
        <begin position="649"/>
        <end position="674"/>
    </location>
</feature>
<dbReference type="Proteomes" id="UP000518752">
    <property type="component" value="Unassembled WGS sequence"/>
</dbReference>
<keyword evidence="10" id="KW-1185">Reference proteome</keyword>
<dbReference type="Pfam" id="PF03105">
    <property type="entry name" value="SPX"/>
    <property type="match status" value="1"/>
</dbReference>
<feature type="transmembrane region" description="Helical" evidence="7">
    <location>
        <begin position="389"/>
        <end position="408"/>
    </location>
</feature>
<feature type="region of interest" description="Disordered" evidence="6">
    <location>
        <begin position="29"/>
        <end position="119"/>
    </location>
</feature>
<feature type="domain" description="SPX" evidence="8">
    <location>
        <begin position="1"/>
        <end position="331"/>
    </location>
</feature>
<feature type="transmembrane region" description="Helical" evidence="7">
    <location>
        <begin position="587"/>
        <end position="604"/>
    </location>
</feature>
<sequence length="680" mass="77390">MKFAKYLQQTQTPEWKRAYIDYRGLKKKIRKEKDGPSTSESRIGLAEPSEPAHFAGEQAEAPSTSRARHDIAVGLGELPIRRKSTFSKKTSHDPDASSSSTHSNRPLSNMKKPKDQTSRGILARANSAFRTSSASISLRELIPILSPQDSAFVDALDREVEKIETFYDARKREMETRTKVIKAQLTELEVHHQRFHEAQARNVNHNPLTSALHFTSKLMAHGPALVPSSSSGSENEEDSSMSKSKRELADTEQRGEPSRNSLDQRPSAARDDLNPEDYENAKKKLQKAVIEHYRGLEMLQNYRILNITGFRKALKKFEKLTRVPLQYAYMTERVEPSSFASDKTLRGILDEMEGLYTDHFAHGDKKRAKTRLKTGRVSKTHHYSTFRSGLFLGAGIPALVAGIVASFQPETRAQIPNWDGLLFAYGVISIPVFFSLLVGVNLLVWSRSRINYVFIFELDPRTRLDHREYFEIPSLLFVTLSYAFWLSFSLIGAPSISPDVWPLVWLGFTVVVMLDPFNVFFKSSRFWLVKSVLKLLVPGMRRVEFTDFWMGDQFCSLIFTLADLYVFACSYARGFDNWRKCGSTSKAWPAAFALAMLPLLIRVIQSGKRYFDSRLGTHLINGGKYLSGIIYYLTYYVWRHQGSLHNKSFVIWCIFGTFYAFYSAAWVTVLAFIINCAGKI</sequence>
<keyword evidence="5 7" id="KW-0472">Membrane</keyword>
<reference evidence="9 10" key="1">
    <citation type="journal article" date="2020" name="ISME J.">
        <title>Uncovering the hidden diversity of litter-decomposition mechanisms in mushroom-forming fungi.</title>
        <authorList>
            <person name="Floudas D."/>
            <person name="Bentzer J."/>
            <person name="Ahren D."/>
            <person name="Johansson T."/>
            <person name="Persson P."/>
            <person name="Tunlid A."/>
        </authorList>
    </citation>
    <scope>NUCLEOTIDE SEQUENCE [LARGE SCALE GENOMIC DNA]</scope>
    <source>
        <strain evidence="9 10">CBS 406.79</strain>
    </source>
</reference>
<comment type="subcellular location">
    <subcellularLocation>
        <location evidence="1">Membrane</location>
        <topology evidence="1">Multi-pass membrane protein</topology>
    </subcellularLocation>
</comment>
<keyword evidence="4 7" id="KW-1133">Transmembrane helix</keyword>
<dbReference type="Pfam" id="PF03124">
    <property type="entry name" value="EXS"/>
    <property type="match status" value="1"/>
</dbReference>
<name>A0A8H5MEH7_9AGAR</name>
<evidence type="ECO:0000256" key="1">
    <source>
        <dbReference type="ARBA" id="ARBA00004141"/>
    </source>
</evidence>
<feature type="transmembrane region" description="Helical" evidence="7">
    <location>
        <begin position="469"/>
        <end position="488"/>
    </location>
</feature>
<feature type="transmembrane region" description="Helical" evidence="7">
    <location>
        <begin position="500"/>
        <end position="521"/>
    </location>
</feature>
<comment type="caution">
    <text evidence="9">The sequence shown here is derived from an EMBL/GenBank/DDBJ whole genome shotgun (WGS) entry which is preliminary data.</text>
</comment>
<dbReference type="EMBL" id="JAACJN010000013">
    <property type="protein sequence ID" value="KAF5390741.1"/>
    <property type="molecule type" value="Genomic_DNA"/>
</dbReference>
<dbReference type="InterPro" id="IPR004342">
    <property type="entry name" value="EXS_C"/>
</dbReference>
<dbReference type="GO" id="GO:0005794">
    <property type="term" value="C:Golgi apparatus"/>
    <property type="evidence" value="ECO:0007669"/>
    <property type="project" value="TreeGrafter"/>
</dbReference>
<evidence type="ECO:0000256" key="6">
    <source>
        <dbReference type="SAM" id="MobiDB-lite"/>
    </source>
</evidence>
<evidence type="ECO:0000256" key="5">
    <source>
        <dbReference type="ARBA" id="ARBA00023136"/>
    </source>
</evidence>
<evidence type="ECO:0000256" key="2">
    <source>
        <dbReference type="ARBA" id="ARBA00009665"/>
    </source>
</evidence>
<feature type="transmembrane region" description="Helical" evidence="7">
    <location>
        <begin position="616"/>
        <end position="637"/>
    </location>
</feature>
<evidence type="ECO:0000259" key="8">
    <source>
        <dbReference type="PROSITE" id="PS51382"/>
    </source>
</evidence>
<protein>
    <recommendedName>
        <fullName evidence="8">SPX domain-containing protein</fullName>
    </recommendedName>
</protein>
<evidence type="ECO:0000256" key="4">
    <source>
        <dbReference type="ARBA" id="ARBA00022989"/>
    </source>
</evidence>
<evidence type="ECO:0000256" key="3">
    <source>
        <dbReference type="ARBA" id="ARBA00022692"/>
    </source>
</evidence>
<accession>A0A8H5MEH7</accession>
<organism evidence="9 10">
    <name type="scientific">Collybiopsis confluens</name>
    <dbReference type="NCBI Taxonomy" id="2823264"/>
    <lineage>
        <taxon>Eukaryota</taxon>
        <taxon>Fungi</taxon>
        <taxon>Dikarya</taxon>
        <taxon>Basidiomycota</taxon>
        <taxon>Agaricomycotina</taxon>
        <taxon>Agaricomycetes</taxon>
        <taxon>Agaricomycetidae</taxon>
        <taxon>Agaricales</taxon>
        <taxon>Marasmiineae</taxon>
        <taxon>Omphalotaceae</taxon>
        <taxon>Collybiopsis</taxon>
    </lineage>
</organism>
<feature type="compositionally biased region" description="Basic and acidic residues" evidence="6">
    <location>
        <begin position="244"/>
        <end position="257"/>
    </location>
</feature>
<dbReference type="GO" id="GO:0016036">
    <property type="term" value="P:cellular response to phosphate starvation"/>
    <property type="evidence" value="ECO:0007669"/>
    <property type="project" value="TreeGrafter"/>
</dbReference>
<dbReference type="GO" id="GO:0005886">
    <property type="term" value="C:plasma membrane"/>
    <property type="evidence" value="ECO:0007669"/>
    <property type="project" value="TreeGrafter"/>
</dbReference>
<feature type="transmembrane region" description="Helical" evidence="7">
    <location>
        <begin position="548"/>
        <end position="567"/>
    </location>
</feature>
<feature type="compositionally biased region" description="Polar residues" evidence="6">
    <location>
        <begin position="96"/>
        <end position="107"/>
    </location>
</feature>
<dbReference type="CDD" id="cd14475">
    <property type="entry name" value="SPX_SYG1_like"/>
    <property type="match status" value="1"/>
</dbReference>
<comment type="similarity">
    <text evidence="2">Belongs to the SYG1 (TC 2.A.94) family.</text>
</comment>
<proteinExistence type="inferred from homology"/>
<evidence type="ECO:0000256" key="7">
    <source>
        <dbReference type="SAM" id="Phobius"/>
    </source>
</evidence>
<dbReference type="PROSITE" id="PS51382">
    <property type="entry name" value="SPX"/>
    <property type="match status" value="1"/>
</dbReference>
<keyword evidence="3 7" id="KW-0812">Transmembrane</keyword>
<evidence type="ECO:0000313" key="10">
    <source>
        <dbReference type="Proteomes" id="UP000518752"/>
    </source>
</evidence>
<evidence type="ECO:0000313" key="9">
    <source>
        <dbReference type="EMBL" id="KAF5390741.1"/>
    </source>
</evidence>
<dbReference type="PANTHER" id="PTHR10783:SF103">
    <property type="entry name" value="SOLUTE CARRIER FAMILY 53 MEMBER 1"/>
    <property type="match status" value="1"/>
</dbReference>
<feature type="region of interest" description="Disordered" evidence="6">
    <location>
        <begin position="223"/>
        <end position="277"/>
    </location>
</feature>
<feature type="transmembrane region" description="Helical" evidence="7">
    <location>
        <begin position="420"/>
        <end position="444"/>
    </location>
</feature>
<dbReference type="InterPro" id="IPR004331">
    <property type="entry name" value="SPX_dom"/>
</dbReference>
<gene>
    <name evidence="9" type="ORF">D9757_004545</name>
</gene>
<dbReference type="AlphaFoldDB" id="A0A8H5MEH7"/>